<keyword evidence="7 12" id="KW-0822">Tryptophan biosynthesis</keyword>
<dbReference type="SUPFAM" id="SSF53686">
    <property type="entry name" value="Tryptophan synthase beta subunit-like PLP-dependent enzymes"/>
    <property type="match status" value="1"/>
</dbReference>
<dbReference type="EMBL" id="CP000607">
    <property type="protein sequence ID" value="ABP37587.1"/>
    <property type="molecule type" value="Genomic_DNA"/>
</dbReference>
<dbReference type="InterPro" id="IPR006653">
    <property type="entry name" value="Trp_synth_b_CS"/>
</dbReference>
<sequence>MSPLLRGLQHPLPVLPATLIFTTMSTEPTKILLTEDEMPRQWYNIQADLPVPLPPPVGMNGVPIGPDDLARVFPMNLIEQEMSTERWIDIPDEIQGILKLWRPSPLYRARRLEAALGTPAKIYYKNEGVSPAGSHKPNTAVAQAWYNKQFGIKYLTTETGAGQWGSALAMSCKLVGIECKVFMVRISFDQKPFRKIMMKTWGADCIPSPSMETAVGRKILSEMPDTPGSLAIAISEAIEQAVEREDTRYALGSVLNHVMMHQTIIGLEAKKQLEKVGRYPDVVIGCAGGGSNFAGISFPFICDKIHGKEVRIIATEPEACPTLTRGPYVYDAGDVAKMTPLLPMHSLGHGFIPPAIHAGGLRYHGMAPLVSHVRQLGLIEANSLPQTECYEAALLFAHTEGFIPAPETSHAIAETIREAKKAKEEGKEKVILMNWSGHGLMDLQGYDAFMSGKISDYPLPEEMLQRSLDALKDHPPVA</sequence>
<dbReference type="EC" id="4.2.1.20" evidence="12"/>
<dbReference type="CDD" id="cd06446">
    <property type="entry name" value="Trp-synth_B"/>
    <property type="match status" value="1"/>
</dbReference>
<dbReference type="UniPathway" id="UPA00035">
    <property type="reaction ID" value="UER00044"/>
</dbReference>
<dbReference type="GO" id="GO:0004834">
    <property type="term" value="F:tryptophan synthase activity"/>
    <property type="evidence" value="ECO:0007669"/>
    <property type="project" value="UniProtKB-UniRule"/>
</dbReference>
<organism evidence="14">
    <name type="scientific">Chlorobium phaeovibrioides (strain DSM 265 / 1930)</name>
    <name type="common">Prosthecochloris vibrioformis (strain DSM 265)</name>
    <dbReference type="NCBI Taxonomy" id="290318"/>
    <lineage>
        <taxon>Bacteria</taxon>
        <taxon>Pseudomonadati</taxon>
        <taxon>Chlorobiota</taxon>
        <taxon>Chlorobiia</taxon>
        <taxon>Chlorobiales</taxon>
        <taxon>Chlorobiaceae</taxon>
        <taxon>Chlorobium/Pelodictyon group</taxon>
        <taxon>Chlorobium</taxon>
    </lineage>
</organism>
<feature type="domain" description="Tryptophan synthase beta chain-like PALP" evidence="13">
    <location>
        <begin position="99"/>
        <end position="433"/>
    </location>
</feature>
<dbReference type="eggNOG" id="COG1350">
    <property type="taxonomic scope" value="Bacteria"/>
</dbReference>
<dbReference type="Gene3D" id="3.40.50.1100">
    <property type="match status" value="2"/>
</dbReference>
<evidence type="ECO:0000256" key="6">
    <source>
        <dbReference type="ARBA" id="ARBA00022605"/>
    </source>
</evidence>
<dbReference type="GO" id="GO:0052684">
    <property type="term" value="F:L-serine hydro-lyase (adding indole, L-tryptophan-forming) activity"/>
    <property type="evidence" value="ECO:0007669"/>
    <property type="project" value="TreeGrafter"/>
</dbReference>
<comment type="cofactor">
    <cofactor evidence="1 12">
        <name>pyridoxal 5'-phosphate</name>
        <dbReference type="ChEBI" id="CHEBI:597326"/>
    </cofactor>
</comment>
<evidence type="ECO:0000256" key="3">
    <source>
        <dbReference type="ARBA" id="ARBA00004733"/>
    </source>
</evidence>
<comment type="function">
    <text evidence="2 12">The beta subunit is responsible for the synthesis of L-tryptophan from indole and L-serine.</text>
</comment>
<dbReference type="InterPro" id="IPR006316">
    <property type="entry name" value="Trp_synth_b-like"/>
</dbReference>
<dbReference type="HOGENOM" id="CLU_042858_1_0_10"/>
<comment type="pathway">
    <text evidence="3 12">Amino-acid biosynthesis; L-tryptophan biosynthesis; L-tryptophan from chorismate: step 5/5.</text>
</comment>
<keyword evidence="8 12" id="KW-0663">Pyridoxal phosphate</keyword>
<evidence type="ECO:0000256" key="10">
    <source>
        <dbReference type="ARBA" id="ARBA00023239"/>
    </source>
</evidence>
<comment type="similarity">
    <text evidence="4 12">Belongs to the TrpB family.</text>
</comment>
<dbReference type="AlphaFoldDB" id="A4SGH8"/>
<evidence type="ECO:0000256" key="4">
    <source>
        <dbReference type="ARBA" id="ARBA00009982"/>
    </source>
</evidence>
<evidence type="ECO:0000256" key="1">
    <source>
        <dbReference type="ARBA" id="ARBA00001933"/>
    </source>
</evidence>
<reference evidence="14" key="1">
    <citation type="submission" date="2007-03" db="EMBL/GenBank/DDBJ databases">
        <title>Complete sequence of Prosthecochloris vibrioformis DSM 265.</title>
        <authorList>
            <consortium name="US DOE Joint Genome Institute"/>
            <person name="Copeland A."/>
            <person name="Lucas S."/>
            <person name="Lapidus A."/>
            <person name="Barry K."/>
            <person name="Detter J.C."/>
            <person name="Glavina del Rio T."/>
            <person name="Hammon N."/>
            <person name="Israni S."/>
            <person name="Pitluck S."/>
            <person name="Schmutz J."/>
            <person name="Larimer F."/>
            <person name="Land M."/>
            <person name="Hauser L."/>
            <person name="Mikhailova N."/>
            <person name="Li T."/>
            <person name="Overmann J."/>
            <person name="Schuster S.C."/>
            <person name="Bryant D.A."/>
            <person name="Richardson P."/>
        </authorList>
    </citation>
    <scope>NUCLEOTIDE SEQUENCE [LARGE SCALE GENOMIC DNA]</scope>
    <source>
        <strain evidence="14">DSM 265</strain>
    </source>
</reference>
<dbReference type="PIRSF" id="PIRSF001413">
    <property type="entry name" value="Trp_syn_beta"/>
    <property type="match status" value="1"/>
</dbReference>
<evidence type="ECO:0000259" key="13">
    <source>
        <dbReference type="Pfam" id="PF00291"/>
    </source>
</evidence>
<evidence type="ECO:0000313" key="14">
    <source>
        <dbReference type="EMBL" id="ABP37587.1"/>
    </source>
</evidence>
<evidence type="ECO:0000256" key="8">
    <source>
        <dbReference type="ARBA" id="ARBA00022898"/>
    </source>
</evidence>
<evidence type="ECO:0000256" key="12">
    <source>
        <dbReference type="HAMAP-Rule" id="MF_00133"/>
    </source>
</evidence>
<comment type="catalytic activity">
    <reaction evidence="11 12">
        <text>(1S,2R)-1-C-(indol-3-yl)glycerol 3-phosphate + L-serine = D-glyceraldehyde 3-phosphate + L-tryptophan + H2O</text>
        <dbReference type="Rhea" id="RHEA:10532"/>
        <dbReference type="ChEBI" id="CHEBI:15377"/>
        <dbReference type="ChEBI" id="CHEBI:33384"/>
        <dbReference type="ChEBI" id="CHEBI:57912"/>
        <dbReference type="ChEBI" id="CHEBI:58866"/>
        <dbReference type="ChEBI" id="CHEBI:59776"/>
        <dbReference type="EC" id="4.2.1.20"/>
    </reaction>
</comment>
<proteinExistence type="inferred from homology"/>
<protein>
    <recommendedName>
        <fullName evidence="12">Tryptophan synthase beta chain</fullName>
        <ecNumber evidence="12">4.2.1.20</ecNumber>
    </recommendedName>
</protein>
<dbReference type="Pfam" id="PF00291">
    <property type="entry name" value="PALP"/>
    <property type="match status" value="1"/>
</dbReference>
<evidence type="ECO:0000256" key="5">
    <source>
        <dbReference type="ARBA" id="ARBA00011270"/>
    </source>
</evidence>
<dbReference type="InterPro" id="IPR023026">
    <property type="entry name" value="Trp_synth_beta/beta-like"/>
</dbReference>
<keyword evidence="9 12" id="KW-0057">Aromatic amino acid biosynthesis</keyword>
<dbReference type="PANTHER" id="PTHR48077">
    <property type="entry name" value="TRYPTOPHAN SYNTHASE-RELATED"/>
    <property type="match status" value="1"/>
</dbReference>
<dbReference type="InterPro" id="IPR001926">
    <property type="entry name" value="TrpB-like_PALP"/>
</dbReference>
<comment type="subunit">
    <text evidence="5 12">Tetramer of two alpha and two beta chains.</text>
</comment>
<dbReference type="GO" id="GO:0005737">
    <property type="term" value="C:cytoplasm"/>
    <property type="evidence" value="ECO:0007669"/>
    <property type="project" value="TreeGrafter"/>
</dbReference>
<evidence type="ECO:0000256" key="11">
    <source>
        <dbReference type="ARBA" id="ARBA00049047"/>
    </source>
</evidence>
<dbReference type="PIRSF" id="PIRSF500824">
    <property type="entry name" value="TrpB_prok"/>
    <property type="match status" value="1"/>
</dbReference>
<dbReference type="InterPro" id="IPR036052">
    <property type="entry name" value="TrpB-like_PALP_sf"/>
</dbReference>
<dbReference type="PANTHER" id="PTHR48077:SF6">
    <property type="entry name" value="TRYPTOPHAN SYNTHASE"/>
    <property type="match status" value="1"/>
</dbReference>
<dbReference type="PROSITE" id="PS00168">
    <property type="entry name" value="TRP_SYNTHASE_BETA"/>
    <property type="match status" value="1"/>
</dbReference>
<dbReference type="STRING" id="290318.Cvib_1577"/>
<keyword evidence="10 12" id="KW-0456">Lyase</keyword>
<evidence type="ECO:0000256" key="7">
    <source>
        <dbReference type="ARBA" id="ARBA00022822"/>
    </source>
</evidence>
<evidence type="ECO:0000256" key="2">
    <source>
        <dbReference type="ARBA" id="ARBA00002786"/>
    </source>
</evidence>
<dbReference type="NCBIfam" id="NF009057">
    <property type="entry name" value="PRK12391.1"/>
    <property type="match status" value="1"/>
</dbReference>
<evidence type="ECO:0000256" key="9">
    <source>
        <dbReference type="ARBA" id="ARBA00023141"/>
    </source>
</evidence>
<dbReference type="InterPro" id="IPR006654">
    <property type="entry name" value="Trp_synth_beta"/>
</dbReference>
<dbReference type="GO" id="GO:0030170">
    <property type="term" value="F:pyridoxal phosphate binding"/>
    <property type="evidence" value="ECO:0007669"/>
    <property type="project" value="InterPro"/>
</dbReference>
<dbReference type="HAMAP" id="MF_00133">
    <property type="entry name" value="Trp_synth_beta"/>
    <property type="match status" value="1"/>
</dbReference>
<dbReference type="NCBIfam" id="TIGR01415">
    <property type="entry name" value="trpB_rel"/>
    <property type="match status" value="1"/>
</dbReference>
<keyword evidence="6 12" id="KW-0028">Amino-acid biosynthesis</keyword>
<gene>
    <name evidence="12" type="primary">trpB</name>
    <name evidence="14" type="ordered locus">Cvib_1577</name>
</gene>
<name>A4SGH8_CHLPM</name>
<feature type="modified residue" description="N6-(pyridoxal phosphate)lysine" evidence="12">
    <location>
        <position position="136"/>
    </location>
</feature>
<accession>A4SGH8</accession>
<dbReference type="KEGG" id="pvi:Cvib_1577"/>